<dbReference type="Gene3D" id="1.10.287.470">
    <property type="entry name" value="Helix hairpin bin"/>
    <property type="match status" value="1"/>
</dbReference>
<feature type="chain" id="PRO_5034705564" evidence="3">
    <location>
        <begin position="35"/>
        <end position="409"/>
    </location>
</feature>
<dbReference type="NCBIfam" id="TIGR01730">
    <property type="entry name" value="RND_mfp"/>
    <property type="match status" value="1"/>
</dbReference>
<accession>A0A8I1GI24</accession>
<dbReference type="SUPFAM" id="SSF111369">
    <property type="entry name" value="HlyD-like secretion proteins"/>
    <property type="match status" value="1"/>
</dbReference>
<dbReference type="InterPro" id="IPR058637">
    <property type="entry name" value="YknX-like_C"/>
</dbReference>
<dbReference type="AlphaFoldDB" id="A0A8I1GI24"/>
<keyword evidence="2" id="KW-0175">Coiled coil</keyword>
<proteinExistence type="inferred from homology"/>
<feature type="domain" description="YknX-like C-terminal permuted SH3-like" evidence="5">
    <location>
        <begin position="324"/>
        <end position="390"/>
    </location>
</feature>
<feature type="coiled-coil region" evidence="2">
    <location>
        <begin position="119"/>
        <end position="146"/>
    </location>
</feature>
<gene>
    <name evidence="6" type="ORF">JDN41_14270</name>
</gene>
<keyword evidence="7" id="KW-1185">Reference proteome</keyword>
<dbReference type="GO" id="GO:0015562">
    <property type="term" value="F:efflux transmembrane transporter activity"/>
    <property type="evidence" value="ECO:0007669"/>
    <property type="project" value="TreeGrafter"/>
</dbReference>
<evidence type="ECO:0000313" key="7">
    <source>
        <dbReference type="Proteomes" id="UP000623250"/>
    </source>
</evidence>
<dbReference type="InterPro" id="IPR058792">
    <property type="entry name" value="Beta-barrel_RND_2"/>
</dbReference>
<comment type="caution">
    <text evidence="6">The sequence shown here is derived from an EMBL/GenBank/DDBJ whole genome shotgun (WGS) entry which is preliminary data.</text>
</comment>
<protein>
    <submittedName>
        <fullName evidence="6">Efflux RND transporter periplasmic adaptor subunit</fullName>
    </submittedName>
</protein>
<dbReference type="PANTHER" id="PTHR30469">
    <property type="entry name" value="MULTIDRUG RESISTANCE PROTEIN MDTA"/>
    <property type="match status" value="1"/>
</dbReference>
<evidence type="ECO:0000256" key="1">
    <source>
        <dbReference type="ARBA" id="ARBA00009477"/>
    </source>
</evidence>
<comment type="similarity">
    <text evidence="1">Belongs to the membrane fusion protein (MFP) (TC 8.A.1) family.</text>
</comment>
<dbReference type="InterPro" id="IPR006143">
    <property type="entry name" value="RND_pump_MFP"/>
</dbReference>
<feature type="domain" description="CusB-like beta-barrel" evidence="4">
    <location>
        <begin position="248"/>
        <end position="317"/>
    </location>
</feature>
<name>A0A8I1GI24_9HYPH</name>
<dbReference type="Gene3D" id="2.40.50.100">
    <property type="match status" value="1"/>
</dbReference>
<dbReference type="EMBL" id="JAEMUK010000080">
    <property type="protein sequence ID" value="MBJ7544716.1"/>
    <property type="molecule type" value="Genomic_DNA"/>
</dbReference>
<evidence type="ECO:0000256" key="2">
    <source>
        <dbReference type="SAM" id="Coils"/>
    </source>
</evidence>
<dbReference type="Gene3D" id="2.40.420.20">
    <property type="match status" value="1"/>
</dbReference>
<feature type="signal peptide" evidence="3">
    <location>
        <begin position="1"/>
        <end position="34"/>
    </location>
</feature>
<dbReference type="PANTHER" id="PTHR30469:SF15">
    <property type="entry name" value="HLYD FAMILY OF SECRETION PROTEINS"/>
    <property type="match status" value="1"/>
</dbReference>
<dbReference type="RefSeq" id="WP_081796732.1">
    <property type="nucleotide sequence ID" value="NZ_JAEMUK010000080.1"/>
</dbReference>
<evidence type="ECO:0000313" key="6">
    <source>
        <dbReference type="EMBL" id="MBJ7544716.1"/>
    </source>
</evidence>
<dbReference type="Pfam" id="PF25954">
    <property type="entry name" value="Beta-barrel_RND_2"/>
    <property type="match status" value="1"/>
</dbReference>
<evidence type="ECO:0000256" key="3">
    <source>
        <dbReference type="SAM" id="SignalP"/>
    </source>
</evidence>
<dbReference type="Proteomes" id="UP000623250">
    <property type="component" value="Unassembled WGS sequence"/>
</dbReference>
<dbReference type="Pfam" id="PF25989">
    <property type="entry name" value="YknX_C"/>
    <property type="match status" value="1"/>
</dbReference>
<sequence>MSSAMALDFFGRSSLARLLTVTFLALAGVGGASADDDPRKAKPPVVTVADARTISFVDNLLVTGSLVAREEVLVGPEIDGLRLTELLAEEGDTIAEGQVLARLSRDILEAQIAQNAASLAKTQAAIEQVKNQIVESEATLRQAEDSFNRVKPLRESGTVSQAAFDERDAAFRTARARLAAQREGLKLADAEQLLIRAQRRELDVKLARTDIRSPAAGIVSRRTARVGSVSSAAGDPLFRVIKGGEVELDAEVPEFHMAKLRAGQRARIEIEGLGAREGQLRLVSQEVSPTTRLGRVRISLGNTPDLRIGTFAQALISAGKRDAVGVPATAVLYKNDSATLLVVVDSKVRERAVKPGLLSGDSIEIREGLAEGEVVVMRAASLLRDGDEITPHFAETQTAATAPSSGIAK</sequence>
<dbReference type="GO" id="GO:1990281">
    <property type="term" value="C:efflux pump complex"/>
    <property type="evidence" value="ECO:0007669"/>
    <property type="project" value="TreeGrafter"/>
</dbReference>
<evidence type="ECO:0000259" key="5">
    <source>
        <dbReference type="Pfam" id="PF25989"/>
    </source>
</evidence>
<reference evidence="6 7" key="1">
    <citation type="submission" date="2020-12" db="EMBL/GenBank/DDBJ databases">
        <title>Revised draft genomes of Rhodomicrobium vannielii ATCC 17100 and Rhodomicrobium udaipurense JA643.</title>
        <authorList>
            <person name="Conners E.M."/>
            <person name="Davenport E.J."/>
            <person name="Bose A."/>
        </authorList>
    </citation>
    <scope>NUCLEOTIDE SEQUENCE [LARGE SCALE GENOMIC DNA]</scope>
    <source>
        <strain evidence="6 7">JA643</strain>
    </source>
</reference>
<keyword evidence="3" id="KW-0732">Signal</keyword>
<organism evidence="6 7">
    <name type="scientific">Rhodomicrobium udaipurense</name>
    <dbReference type="NCBI Taxonomy" id="1202716"/>
    <lineage>
        <taxon>Bacteria</taxon>
        <taxon>Pseudomonadati</taxon>
        <taxon>Pseudomonadota</taxon>
        <taxon>Alphaproteobacteria</taxon>
        <taxon>Hyphomicrobiales</taxon>
        <taxon>Hyphomicrobiaceae</taxon>
        <taxon>Rhodomicrobium</taxon>
    </lineage>
</organism>
<evidence type="ECO:0000259" key="4">
    <source>
        <dbReference type="Pfam" id="PF25954"/>
    </source>
</evidence>
<dbReference type="Gene3D" id="2.40.30.170">
    <property type="match status" value="1"/>
</dbReference>